<evidence type="ECO:0000313" key="1">
    <source>
        <dbReference type="EMBL" id="MBH8573522.1"/>
    </source>
</evidence>
<name>A0A8J7I6Z0_9NOST</name>
<sequence length="54" mass="6176">MRLQFDDKINRLPKTSRRTFTGDASSVLSSEDRQLFYAAKPVTTLAHRTGKFES</sequence>
<accession>A0A8J7I6Z0</accession>
<proteinExistence type="predicted"/>
<evidence type="ECO:0000313" key="2">
    <source>
        <dbReference type="Proteomes" id="UP000662314"/>
    </source>
</evidence>
<keyword evidence="2" id="KW-1185">Reference proteome</keyword>
<dbReference type="AlphaFoldDB" id="A0A8J7I6Z0"/>
<reference evidence="1 2" key="1">
    <citation type="journal article" date="2021" name="Int. J. Syst. Evol. Microbiol.">
        <title>Amazonocrinis nigriterrae gen. nov., sp. nov., Atlanticothrix silvestris gen. nov., sp. nov. and Dendronalium phyllosphericum gen. nov., sp. nov., nostocacean cyanobacteria from Brazilian environments.</title>
        <authorList>
            <person name="Alvarenga D.O."/>
            <person name="Andreote A.P.D."/>
            <person name="Branco L.H.Z."/>
            <person name="Delbaje E."/>
            <person name="Cruz R.B."/>
            <person name="Varani A.M."/>
            <person name="Fiore M.F."/>
        </authorList>
    </citation>
    <scope>NUCLEOTIDE SEQUENCE [LARGE SCALE GENOMIC DNA]</scope>
    <source>
        <strain evidence="1 2">CENA369</strain>
    </source>
</reference>
<organism evidence="1 2">
    <name type="scientific">Dendronalium phyllosphericum CENA369</name>
    <dbReference type="NCBI Taxonomy" id="1725256"/>
    <lineage>
        <taxon>Bacteria</taxon>
        <taxon>Bacillati</taxon>
        <taxon>Cyanobacteriota</taxon>
        <taxon>Cyanophyceae</taxon>
        <taxon>Nostocales</taxon>
        <taxon>Nostocaceae</taxon>
        <taxon>Dendronalium</taxon>
        <taxon>Dendronalium phyllosphericum</taxon>
    </lineage>
</organism>
<dbReference type="EMBL" id="JAECZA010000035">
    <property type="protein sequence ID" value="MBH8573522.1"/>
    <property type="molecule type" value="Genomic_DNA"/>
</dbReference>
<comment type="caution">
    <text evidence="1">The sequence shown here is derived from an EMBL/GenBank/DDBJ whole genome shotgun (WGS) entry which is preliminary data.</text>
</comment>
<dbReference type="RefSeq" id="WP_214432341.1">
    <property type="nucleotide sequence ID" value="NZ_CAWPUQ010000178.1"/>
</dbReference>
<dbReference type="Proteomes" id="UP000662314">
    <property type="component" value="Unassembled WGS sequence"/>
</dbReference>
<gene>
    <name evidence="1" type="ORF">I8752_10935</name>
</gene>
<protein>
    <submittedName>
        <fullName evidence="1">Uncharacterized protein</fullName>
    </submittedName>
</protein>